<comment type="caution">
    <text evidence="1">The sequence shown here is derived from an EMBL/GenBank/DDBJ whole genome shotgun (WGS) entry which is preliminary data.</text>
</comment>
<dbReference type="GO" id="GO:0005506">
    <property type="term" value="F:iron ion binding"/>
    <property type="evidence" value="ECO:0007669"/>
    <property type="project" value="InterPro"/>
</dbReference>
<protein>
    <submittedName>
        <fullName evidence="1">Uncharacterized protein</fullName>
    </submittedName>
</protein>
<dbReference type="Gene3D" id="1.10.630.10">
    <property type="entry name" value="Cytochrome P450"/>
    <property type="match status" value="1"/>
</dbReference>
<reference evidence="1 2" key="1">
    <citation type="submission" date="2016-09" db="EMBL/GenBank/DDBJ databases">
        <title>genome sequence of Mycobacterium sp. 739 SCH.</title>
        <authorList>
            <person name="Greninger A.L."/>
            <person name="Qin X."/>
            <person name="Jerome K."/>
            <person name="Vora S."/>
            <person name="Quinn K."/>
        </authorList>
    </citation>
    <scope>NUCLEOTIDE SEQUENCE [LARGE SCALE GENOMIC DNA]</scope>
    <source>
        <strain evidence="1 2">SCH</strain>
    </source>
</reference>
<dbReference type="InterPro" id="IPR036396">
    <property type="entry name" value="Cyt_P450_sf"/>
</dbReference>
<dbReference type="GO" id="GO:0020037">
    <property type="term" value="F:heme binding"/>
    <property type="evidence" value="ECO:0007669"/>
    <property type="project" value="InterPro"/>
</dbReference>
<keyword evidence="2" id="KW-1185">Reference proteome</keyword>
<dbReference type="GO" id="GO:0004497">
    <property type="term" value="F:monooxygenase activity"/>
    <property type="evidence" value="ECO:0007669"/>
    <property type="project" value="InterPro"/>
</dbReference>
<dbReference type="EMBL" id="MCHX01000098">
    <property type="protein sequence ID" value="OFJ50746.1"/>
    <property type="molecule type" value="Genomic_DNA"/>
</dbReference>
<proteinExistence type="predicted"/>
<evidence type="ECO:0000313" key="2">
    <source>
        <dbReference type="Proteomes" id="UP000178953"/>
    </source>
</evidence>
<name>A0A1E8PXE1_9MYCO</name>
<sequence length="81" mass="8873">MRLVCAALGVPRRDWAMFSRWAWLGDDDARASLGAYVDVMVADRCYRQADDLLTDLVVADVDVDGLTCDDLRALVVALVAA</sequence>
<accession>A0A1E8PXE1</accession>
<organism evidence="1 2">
    <name type="scientific">Mycolicibacterium grossiae</name>
    <dbReference type="NCBI Taxonomy" id="1552759"/>
    <lineage>
        <taxon>Bacteria</taxon>
        <taxon>Bacillati</taxon>
        <taxon>Actinomycetota</taxon>
        <taxon>Actinomycetes</taxon>
        <taxon>Mycobacteriales</taxon>
        <taxon>Mycobacteriaceae</taxon>
        <taxon>Mycolicibacterium</taxon>
    </lineage>
</organism>
<dbReference type="GO" id="GO:0016705">
    <property type="term" value="F:oxidoreductase activity, acting on paired donors, with incorporation or reduction of molecular oxygen"/>
    <property type="evidence" value="ECO:0007669"/>
    <property type="project" value="InterPro"/>
</dbReference>
<evidence type="ECO:0000313" key="1">
    <source>
        <dbReference type="EMBL" id="OFJ50746.1"/>
    </source>
</evidence>
<dbReference type="Proteomes" id="UP000178953">
    <property type="component" value="Unassembled WGS sequence"/>
</dbReference>
<dbReference type="AlphaFoldDB" id="A0A1E8PXE1"/>
<gene>
    <name evidence="1" type="ORF">BEL07_26580</name>
</gene>